<accession>A0A286GB03</accession>
<keyword evidence="1" id="KW-0472">Membrane</keyword>
<sequence>MDLTATLVALAVAVALCGLAIVLDRRPYVPGRIWRFPSRLVMAVSLLAVLALAAHLLSLLTGRPFSGRTGF</sequence>
<keyword evidence="1" id="KW-1133">Transmembrane helix</keyword>
<dbReference type="Proteomes" id="UP000219621">
    <property type="component" value="Unassembled WGS sequence"/>
</dbReference>
<name>A0A286GB03_9PROT</name>
<gene>
    <name evidence="2" type="ORF">SAMN05421508_102552</name>
</gene>
<dbReference type="AlphaFoldDB" id="A0A286GB03"/>
<keyword evidence="3" id="KW-1185">Reference proteome</keyword>
<evidence type="ECO:0000313" key="3">
    <source>
        <dbReference type="Proteomes" id="UP000219621"/>
    </source>
</evidence>
<organism evidence="2 3">
    <name type="scientific">Caenispirillum bisanense</name>
    <dbReference type="NCBI Taxonomy" id="414052"/>
    <lineage>
        <taxon>Bacteria</taxon>
        <taxon>Pseudomonadati</taxon>
        <taxon>Pseudomonadota</taxon>
        <taxon>Alphaproteobacteria</taxon>
        <taxon>Rhodospirillales</taxon>
        <taxon>Novispirillaceae</taxon>
        <taxon>Caenispirillum</taxon>
    </lineage>
</organism>
<dbReference type="EMBL" id="OCNJ01000002">
    <property type="protein sequence ID" value="SOD92672.1"/>
    <property type="molecule type" value="Genomic_DNA"/>
</dbReference>
<protein>
    <submittedName>
        <fullName evidence="2">Antenna complex alpha/beta subunit</fullName>
    </submittedName>
</protein>
<dbReference type="RefSeq" id="WP_097278286.1">
    <property type="nucleotide sequence ID" value="NZ_OCNJ01000002.1"/>
</dbReference>
<evidence type="ECO:0000256" key="1">
    <source>
        <dbReference type="SAM" id="Phobius"/>
    </source>
</evidence>
<feature type="transmembrane region" description="Helical" evidence="1">
    <location>
        <begin position="36"/>
        <end position="60"/>
    </location>
</feature>
<evidence type="ECO:0000313" key="2">
    <source>
        <dbReference type="EMBL" id="SOD92672.1"/>
    </source>
</evidence>
<keyword evidence="1" id="KW-0812">Transmembrane</keyword>
<proteinExistence type="predicted"/>
<reference evidence="2 3" key="1">
    <citation type="submission" date="2017-09" db="EMBL/GenBank/DDBJ databases">
        <authorList>
            <person name="Ehlers B."/>
            <person name="Leendertz F.H."/>
        </authorList>
    </citation>
    <scope>NUCLEOTIDE SEQUENCE [LARGE SCALE GENOMIC DNA]</scope>
    <source>
        <strain evidence="2 3">USBA 140</strain>
    </source>
</reference>